<dbReference type="EMBL" id="AGEI01000031">
    <property type="protein sequence ID" value="EHR32048.1"/>
    <property type="molecule type" value="Genomic_DNA"/>
</dbReference>
<dbReference type="PIRSF" id="PIRSF028188">
    <property type="entry name" value="Amdntrnsf_FN0238"/>
    <property type="match status" value="1"/>
</dbReference>
<dbReference type="GeneID" id="96999599"/>
<dbReference type="AlphaFoldDB" id="H3NQQ1"/>
<reference evidence="1 2" key="1">
    <citation type="submission" date="2012-01" db="EMBL/GenBank/DDBJ databases">
        <title>The Genome Sequence of Helcococcus kunzii ATCC 51366.</title>
        <authorList>
            <consortium name="The Broad Institute Genome Sequencing Platform"/>
            <person name="Earl A."/>
            <person name="Ward D."/>
            <person name="Feldgarden M."/>
            <person name="Gevers D."/>
            <person name="Huys G."/>
            <person name="Young S.K."/>
            <person name="Zeng Q."/>
            <person name="Gargeya S."/>
            <person name="Fitzgerald M."/>
            <person name="Haas B."/>
            <person name="Abouelleil A."/>
            <person name="Alvarado L."/>
            <person name="Arachchi H.M."/>
            <person name="Berlin A."/>
            <person name="Chapman S.B."/>
            <person name="Gearin G."/>
            <person name="Goldberg J."/>
            <person name="Griggs A."/>
            <person name="Gujja S."/>
            <person name="Hansen M."/>
            <person name="Heiman D."/>
            <person name="Howarth C."/>
            <person name="Larimer J."/>
            <person name="Lui A."/>
            <person name="MacDonald P.J.P."/>
            <person name="McCowen C."/>
            <person name="Montmayeur A."/>
            <person name="Murphy C."/>
            <person name="Neiman D."/>
            <person name="Pearson M."/>
            <person name="Priest M."/>
            <person name="Roberts A."/>
            <person name="Saif S."/>
            <person name="Shea T."/>
            <person name="Sisk P."/>
            <person name="Stolte C."/>
            <person name="Sykes S."/>
            <person name="Wortman J."/>
            <person name="Nusbaum C."/>
            <person name="Birren B."/>
        </authorList>
    </citation>
    <scope>NUCLEOTIDE SEQUENCE [LARGE SCALE GENOMIC DNA]</scope>
    <source>
        <strain evidence="1 2">ATCC 51366</strain>
    </source>
</reference>
<dbReference type="OrthoDB" id="9788268at2"/>
<evidence type="ECO:0000313" key="2">
    <source>
        <dbReference type="Proteomes" id="UP000004191"/>
    </source>
</evidence>
<organism evidence="1 2">
    <name type="scientific">Helcococcus kunzii ATCC 51366</name>
    <dbReference type="NCBI Taxonomy" id="883114"/>
    <lineage>
        <taxon>Bacteria</taxon>
        <taxon>Bacillati</taxon>
        <taxon>Bacillota</taxon>
        <taxon>Tissierellia</taxon>
        <taxon>Tissierellales</taxon>
        <taxon>Peptoniphilaceae</taxon>
        <taxon>Helcococcus</taxon>
    </lineage>
</organism>
<dbReference type="PANTHER" id="PTHR43224:SF1">
    <property type="entry name" value="AMIDINOTRANSFERASE"/>
    <property type="match status" value="1"/>
</dbReference>
<proteinExistence type="predicted"/>
<sequence length="296" mass="33831">MQSTNEVLMVQPIRFNYNKQTSLDNLYQNESELNDDDIQILALNEFDNFVNILLEKGVKVDVVKDTIDPYTPDSIFPNNWFSTHNGDLVIYPMLTENRCEEIKKFRDELIEIYKPSNIIDLSSKSTEDIVLEGTGAIVFDRENKKAYCSLSKRSDRNLFEEVCDKLGYKAFPFVSHQMGKEIYHTNVMMSITSDFAFIAEDLIDEEYRQTIISELSKTHEVIALSGAQILNFSGNVLELKGEEGKFLTMSTSAYDAFTKEQIEKIETKLPIVTVEIDTIEQLGGGSARCMMAEIFR</sequence>
<keyword evidence="2" id="KW-1185">Reference proteome</keyword>
<gene>
    <name evidence="1" type="ORF">HMPREF9709_01662</name>
</gene>
<dbReference type="SUPFAM" id="SSF55909">
    <property type="entry name" value="Pentein"/>
    <property type="match status" value="1"/>
</dbReference>
<dbReference type="RefSeq" id="WP_005399177.1">
    <property type="nucleotide sequence ID" value="NZ_JH601088.1"/>
</dbReference>
<dbReference type="NCBIfam" id="NF046062">
    <property type="entry name" value="citrull_CtlX"/>
    <property type="match status" value="1"/>
</dbReference>
<accession>H3NQQ1</accession>
<evidence type="ECO:0008006" key="3">
    <source>
        <dbReference type="Google" id="ProtNLM"/>
    </source>
</evidence>
<dbReference type="HOGENOM" id="CLU_077407_0_0_9"/>
<dbReference type="STRING" id="883114.HMPREF9709_01662"/>
<evidence type="ECO:0000313" key="1">
    <source>
        <dbReference type="EMBL" id="EHR32048.1"/>
    </source>
</evidence>
<dbReference type="Pfam" id="PF19420">
    <property type="entry name" value="DDAH_eukar"/>
    <property type="match status" value="1"/>
</dbReference>
<protein>
    <recommendedName>
        <fullName evidence="3">Amidinotransferase</fullName>
    </recommendedName>
</protein>
<dbReference type="Proteomes" id="UP000004191">
    <property type="component" value="Unassembled WGS sequence"/>
</dbReference>
<dbReference type="Gene3D" id="3.75.10.10">
    <property type="entry name" value="L-arginine/glycine Amidinotransferase, Chain A"/>
    <property type="match status" value="1"/>
</dbReference>
<dbReference type="PANTHER" id="PTHR43224">
    <property type="entry name" value="AMIDINOTRANSFERASE"/>
    <property type="match status" value="1"/>
</dbReference>
<dbReference type="eggNOG" id="COG4874">
    <property type="taxonomic scope" value="Bacteria"/>
</dbReference>
<comment type="caution">
    <text evidence="1">The sequence shown here is derived from an EMBL/GenBank/DDBJ whole genome shotgun (WGS) entry which is preliminary data.</text>
</comment>
<dbReference type="InterPro" id="IPR014541">
    <property type="entry name" value="Amdntrnsf_FN0238"/>
</dbReference>
<dbReference type="PATRIC" id="fig|883114.3.peg.1658"/>
<name>H3NQQ1_9FIRM</name>